<reference evidence="2 3" key="1">
    <citation type="journal article" date="2017" name="Antonie Van Leeuwenhoek">
        <title>Rhizobium rhizosphaerae sp. nov., a novel species isolated from rice rhizosphere.</title>
        <authorList>
            <person name="Zhao J.J."/>
            <person name="Zhang J."/>
            <person name="Zhang R.J."/>
            <person name="Zhang C.W."/>
            <person name="Yin H.Q."/>
            <person name="Zhang X.X."/>
        </authorList>
    </citation>
    <scope>NUCLEOTIDE SEQUENCE [LARGE SCALE GENOMIC DNA]</scope>
    <source>
        <strain evidence="2 3">BSs20135</strain>
    </source>
</reference>
<evidence type="ECO:0000313" key="2">
    <source>
        <dbReference type="EMBL" id="GAC18527.1"/>
    </source>
</evidence>
<evidence type="ECO:0000313" key="3">
    <source>
        <dbReference type="Proteomes" id="UP000006327"/>
    </source>
</evidence>
<dbReference type="GO" id="GO:0005694">
    <property type="term" value="C:chromosome"/>
    <property type="evidence" value="ECO:0007669"/>
    <property type="project" value="InterPro"/>
</dbReference>
<keyword evidence="3" id="KW-1185">Reference proteome</keyword>
<dbReference type="InterPro" id="IPR055705">
    <property type="entry name" value="DUF7281"/>
</dbReference>
<evidence type="ECO:0000259" key="1">
    <source>
        <dbReference type="Pfam" id="PF23947"/>
    </source>
</evidence>
<dbReference type="Pfam" id="PF23947">
    <property type="entry name" value="DUF7281"/>
    <property type="match status" value="1"/>
</dbReference>
<dbReference type="AlphaFoldDB" id="K6YK14"/>
<dbReference type="OrthoDB" id="6381926at2"/>
<dbReference type="eggNOG" id="ENOG50300SS">
    <property type="taxonomic scope" value="Bacteria"/>
</dbReference>
<protein>
    <recommendedName>
        <fullName evidence="1">DUF7281 domain-containing protein</fullName>
    </recommendedName>
</protein>
<dbReference type="GO" id="GO:0003677">
    <property type="term" value="F:DNA binding"/>
    <property type="evidence" value="ECO:0007669"/>
    <property type="project" value="InterPro"/>
</dbReference>
<accession>K6YK14</accession>
<feature type="domain" description="DUF7281" evidence="1">
    <location>
        <begin position="130"/>
        <end position="286"/>
    </location>
</feature>
<dbReference type="RefSeq" id="WP_007618452.1">
    <property type="nucleotide sequence ID" value="NZ_BAEO01000018.1"/>
</dbReference>
<dbReference type="STRING" id="493475.GARC_1555"/>
<gene>
    <name evidence="2" type="ORF">GARC_1555</name>
</gene>
<dbReference type="Proteomes" id="UP000006327">
    <property type="component" value="Unassembled WGS sequence"/>
</dbReference>
<dbReference type="InterPro" id="IPR036078">
    <property type="entry name" value="Spo11/TopoVI_A_sf"/>
</dbReference>
<dbReference type="EMBL" id="BAEO01000018">
    <property type="protein sequence ID" value="GAC18527.1"/>
    <property type="molecule type" value="Genomic_DNA"/>
</dbReference>
<name>K6YK14_9ALTE</name>
<comment type="caution">
    <text evidence="2">The sequence shown here is derived from an EMBL/GenBank/DDBJ whole genome shotgun (WGS) entry which is preliminary data.</text>
</comment>
<sequence>MADDLSLKAKGLLATQHHKLLFDEASVANVSRILEEILNWCDDLEFQPGKWLKSNKTYRFDRDYITQINQILVDEGYANIFDNFDQDNHRSAAQRSPNEKQAKRKPTHHLILCAVTEGAALDAINQCFYSCQHQQTNIELDVSQVRLNAFDCLVIVENRDSFNDWFEYKHYANLSKPLVIYRGDKYHSTACKTILRSWLNTQDDKPAIYFGDFDLAGLRIATSAGYSHLLLPEYTWLTKNVIKQHYPDNQQKYLARLELDCPIGWQPLLQLMRNKRTGLRQQKMYDTPLILYSNLG</sequence>
<dbReference type="SUPFAM" id="SSF56726">
    <property type="entry name" value="DNA topoisomerase IV, alpha subunit"/>
    <property type="match status" value="1"/>
</dbReference>
<proteinExistence type="predicted"/>
<organism evidence="2 3">
    <name type="scientific">Paraglaciecola arctica BSs20135</name>
    <dbReference type="NCBI Taxonomy" id="493475"/>
    <lineage>
        <taxon>Bacteria</taxon>
        <taxon>Pseudomonadati</taxon>
        <taxon>Pseudomonadota</taxon>
        <taxon>Gammaproteobacteria</taxon>
        <taxon>Alteromonadales</taxon>
        <taxon>Alteromonadaceae</taxon>
        <taxon>Paraglaciecola</taxon>
    </lineage>
</organism>